<sequence length="184" mass="20878">MSEKVILTQKQAELISQIQNADYAVDLHSKNELPYPNLKSLGVSQLARALYVGYEIRKPKFNADDKVVNVYSRKFSTGESILSVVSMDGEEYSVELSNGLYYVESALRHATPEEIYWLHELDRDDIAEFHAGDIIISSDFGYPYKVDAFTNIGHTLSSEDAFEAWHRGNIKGIYPAESFKPFDK</sequence>
<proteinExistence type="predicted"/>
<evidence type="ECO:0000313" key="2">
    <source>
        <dbReference type="Proteomes" id="UP001595932"/>
    </source>
</evidence>
<comment type="caution">
    <text evidence="1">The sequence shown here is derived from an EMBL/GenBank/DDBJ whole genome shotgun (WGS) entry which is preliminary data.</text>
</comment>
<evidence type="ECO:0000313" key="1">
    <source>
        <dbReference type="EMBL" id="MFC4712260.1"/>
    </source>
</evidence>
<dbReference type="RefSeq" id="WP_377277340.1">
    <property type="nucleotide sequence ID" value="NZ_JBHSGL010000005.1"/>
</dbReference>
<reference evidence="2" key="1">
    <citation type="journal article" date="2019" name="Int. J. Syst. Evol. Microbiol.">
        <title>The Global Catalogue of Microorganisms (GCM) 10K type strain sequencing project: providing services to taxonomists for standard genome sequencing and annotation.</title>
        <authorList>
            <consortium name="The Broad Institute Genomics Platform"/>
            <consortium name="The Broad Institute Genome Sequencing Center for Infectious Disease"/>
            <person name="Wu L."/>
            <person name="Ma J."/>
        </authorList>
    </citation>
    <scope>NUCLEOTIDE SEQUENCE [LARGE SCALE GENOMIC DNA]</scope>
    <source>
        <strain evidence="2">CGMCC 1.12151</strain>
    </source>
</reference>
<gene>
    <name evidence="1" type="ORF">ACFO5U_05310</name>
</gene>
<keyword evidence="2" id="KW-1185">Reference proteome</keyword>
<organism evidence="1 2">
    <name type="scientific">Planococcus dechangensis</name>
    <dbReference type="NCBI Taxonomy" id="1176255"/>
    <lineage>
        <taxon>Bacteria</taxon>
        <taxon>Bacillati</taxon>
        <taxon>Bacillota</taxon>
        <taxon>Bacilli</taxon>
        <taxon>Bacillales</taxon>
        <taxon>Caryophanaceae</taxon>
        <taxon>Planococcus</taxon>
    </lineage>
</organism>
<accession>A0ABV9MAT7</accession>
<name>A0ABV9MAT7_9BACL</name>
<dbReference type="EMBL" id="JBHSGL010000005">
    <property type="protein sequence ID" value="MFC4712260.1"/>
    <property type="molecule type" value="Genomic_DNA"/>
</dbReference>
<dbReference type="Proteomes" id="UP001595932">
    <property type="component" value="Unassembled WGS sequence"/>
</dbReference>
<protein>
    <submittedName>
        <fullName evidence="1">Uncharacterized protein</fullName>
    </submittedName>
</protein>